<keyword evidence="2" id="KW-0812">Transmembrane</keyword>
<feature type="region of interest" description="Disordered" evidence="1">
    <location>
        <begin position="108"/>
        <end position="142"/>
    </location>
</feature>
<dbReference type="Gene3D" id="2.60.40.10">
    <property type="entry name" value="Immunoglobulins"/>
    <property type="match status" value="1"/>
</dbReference>
<evidence type="ECO:0000256" key="2">
    <source>
        <dbReference type="SAM" id="Phobius"/>
    </source>
</evidence>
<name>A0ABP6RPZ9_9PSEU</name>
<accession>A0ABP6RPZ9</accession>
<feature type="transmembrane region" description="Helical" evidence="2">
    <location>
        <begin position="147"/>
        <end position="168"/>
    </location>
</feature>
<gene>
    <name evidence="4" type="ORF">GCM10020366_16160</name>
</gene>
<organism evidence="4 5">
    <name type="scientific">Saccharopolyspora gregorii</name>
    <dbReference type="NCBI Taxonomy" id="33914"/>
    <lineage>
        <taxon>Bacteria</taxon>
        <taxon>Bacillati</taxon>
        <taxon>Actinomycetota</taxon>
        <taxon>Actinomycetes</taxon>
        <taxon>Pseudonocardiales</taxon>
        <taxon>Pseudonocardiaceae</taxon>
        <taxon>Saccharopolyspora</taxon>
    </lineage>
</organism>
<keyword evidence="5" id="KW-1185">Reference proteome</keyword>
<keyword evidence="2" id="KW-0472">Membrane</keyword>
<keyword evidence="2" id="KW-1133">Transmembrane helix</keyword>
<reference evidence="5" key="1">
    <citation type="journal article" date="2019" name="Int. J. Syst. Evol. Microbiol.">
        <title>The Global Catalogue of Microorganisms (GCM) 10K type strain sequencing project: providing services to taxonomists for standard genome sequencing and annotation.</title>
        <authorList>
            <consortium name="The Broad Institute Genomics Platform"/>
            <consortium name="The Broad Institute Genome Sequencing Center for Infectious Disease"/>
            <person name="Wu L."/>
            <person name="Ma J."/>
        </authorList>
    </citation>
    <scope>NUCLEOTIDE SEQUENCE [LARGE SCALE GENOMIC DNA]</scope>
    <source>
        <strain evidence="5">JCM 9687</strain>
    </source>
</reference>
<protein>
    <recommendedName>
        <fullName evidence="3">Nbr1 FW domain-containing protein</fullName>
    </recommendedName>
</protein>
<feature type="domain" description="Nbr1 FW" evidence="3">
    <location>
        <begin position="186"/>
        <end position="278"/>
    </location>
</feature>
<comment type="caution">
    <text evidence="4">The sequence shown here is derived from an EMBL/GenBank/DDBJ whole genome shotgun (WGS) entry which is preliminary data.</text>
</comment>
<feature type="compositionally biased region" description="Low complexity" evidence="1">
    <location>
        <begin position="111"/>
        <end position="121"/>
    </location>
</feature>
<evidence type="ECO:0000259" key="3">
    <source>
        <dbReference type="Pfam" id="PF16158"/>
    </source>
</evidence>
<sequence>MSESEATPAAGGKRGRKQLRPDPADGPVAAFAYRLCELKESAGDPSYDRMRADFGAAASKSALSSAARGQDLPSWETTWEYVRSLAVGALGQDAETVRREWSRRWEHARSAAEQPSAAEPEPAVRRDPPATEPDPESGPDRARRRGWILAGTGAAVVLVAAALGWYLLSGPERPIPGDASVMLGETVPDETPIPAGTSFVKSWDIKNVGRVPWTGRYLEQTGERIGDAECTAPQRVWIRDTPAGEQVRITVPVVAGEKTGQCKIAWKMVDENGDLFFPDQALRPVFFDIRVTPGSA</sequence>
<dbReference type="InterPro" id="IPR032350">
    <property type="entry name" value="Nbr1_FW"/>
</dbReference>
<dbReference type="Proteomes" id="UP001500483">
    <property type="component" value="Unassembled WGS sequence"/>
</dbReference>
<evidence type="ECO:0000313" key="4">
    <source>
        <dbReference type="EMBL" id="GAA3355557.1"/>
    </source>
</evidence>
<feature type="region of interest" description="Disordered" evidence="1">
    <location>
        <begin position="1"/>
        <end position="25"/>
    </location>
</feature>
<evidence type="ECO:0000256" key="1">
    <source>
        <dbReference type="SAM" id="MobiDB-lite"/>
    </source>
</evidence>
<evidence type="ECO:0000313" key="5">
    <source>
        <dbReference type="Proteomes" id="UP001500483"/>
    </source>
</evidence>
<dbReference type="EMBL" id="BAAAYK010000038">
    <property type="protein sequence ID" value="GAA3355557.1"/>
    <property type="molecule type" value="Genomic_DNA"/>
</dbReference>
<proteinExistence type="predicted"/>
<dbReference type="RefSeq" id="WP_258347728.1">
    <property type="nucleotide sequence ID" value="NZ_BAAAYK010000038.1"/>
</dbReference>
<dbReference type="CDD" id="cd14947">
    <property type="entry name" value="NBR1_like"/>
    <property type="match status" value="1"/>
</dbReference>
<dbReference type="InterPro" id="IPR013783">
    <property type="entry name" value="Ig-like_fold"/>
</dbReference>
<dbReference type="Pfam" id="PF16158">
    <property type="entry name" value="N_BRCA1_IG"/>
    <property type="match status" value="1"/>
</dbReference>